<organism evidence="3 4">
    <name type="scientific">Sphaerimonospora thailandensis</name>
    <dbReference type="NCBI Taxonomy" id="795644"/>
    <lineage>
        <taxon>Bacteria</taxon>
        <taxon>Bacillati</taxon>
        <taxon>Actinomycetota</taxon>
        <taxon>Actinomycetes</taxon>
        <taxon>Streptosporangiales</taxon>
        <taxon>Streptosporangiaceae</taxon>
        <taxon>Sphaerimonospora</taxon>
    </lineage>
</organism>
<dbReference type="Pfam" id="PF24254">
    <property type="entry name" value="DUF7455"/>
    <property type="match status" value="1"/>
</dbReference>
<sequence length="96" mass="10269">MLSQVTDANVPATVGRPERRYVTGALAPAKPLTALDRCDRCGAQAYIRATLPVGGELLFCAHHGRQHAAVLRDRGADIQDESARLSQSPTSDQSGR</sequence>
<feature type="region of interest" description="Disordered" evidence="1">
    <location>
        <begin position="74"/>
        <end position="96"/>
    </location>
</feature>
<feature type="compositionally biased region" description="Polar residues" evidence="1">
    <location>
        <begin position="84"/>
        <end position="96"/>
    </location>
</feature>
<protein>
    <recommendedName>
        <fullName evidence="2">DUF7455 domain-containing protein</fullName>
    </recommendedName>
</protein>
<gene>
    <name evidence="3" type="ORF">Mth01_23840</name>
</gene>
<evidence type="ECO:0000259" key="2">
    <source>
        <dbReference type="Pfam" id="PF24254"/>
    </source>
</evidence>
<dbReference type="AlphaFoldDB" id="A0A8J3R9A5"/>
<dbReference type="InterPro" id="IPR055878">
    <property type="entry name" value="DUF7455"/>
</dbReference>
<proteinExistence type="predicted"/>
<evidence type="ECO:0000313" key="4">
    <source>
        <dbReference type="Proteomes" id="UP000610966"/>
    </source>
</evidence>
<name>A0A8J3R9A5_9ACTN</name>
<dbReference type="EMBL" id="BOOG01000020">
    <property type="protein sequence ID" value="GIH70131.1"/>
    <property type="molecule type" value="Genomic_DNA"/>
</dbReference>
<feature type="domain" description="DUF7455" evidence="2">
    <location>
        <begin position="32"/>
        <end position="85"/>
    </location>
</feature>
<keyword evidence="4" id="KW-1185">Reference proteome</keyword>
<evidence type="ECO:0000313" key="3">
    <source>
        <dbReference type="EMBL" id="GIH70131.1"/>
    </source>
</evidence>
<accession>A0A8J3R9A5</accession>
<reference evidence="3" key="1">
    <citation type="submission" date="2021-01" db="EMBL/GenBank/DDBJ databases">
        <title>Whole genome shotgun sequence of Sphaerimonospora thailandensis NBRC 107569.</title>
        <authorList>
            <person name="Komaki H."/>
            <person name="Tamura T."/>
        </authorList>
    </citation>
    <scope>NUCLEOTIDE SEQUENCE</scope>
    <source>
        <strain evidence="3">NBRC 107569</strain>
    </source>
</reference>
<feature type="compositionally biased region" description="Basic and acidic residues" evidence="1">
    <location>
        <begin position="74"/>
        <end position="83"/>
    </location>
</feature>
<evidence type="ECO:0000256" key="1">
    <source>
        <dbReference type="SAM" id="MobiDB-lite"/>
    </source>
</evidence>
<comment type="caution">
    <text evidence="3">The sequence shown here is derived from an EMBL/GenBank/DDBJ whole genome shotgun (WGS) entry which is preliminary data.</text>
</comment>
<dbReference type="Proteomes" id="UP000610966">
    <property type="component" value="Unassembled WGS sequence"/>
</dbReference>